<feature type="transmembrane region" description="Helical" evidence="1">
    <location>
        <begin position="51"/>
        <end position="71"/>
    </location>
</feature>
<evidence type="ECO:0000313" key="3">
    <source>
        <dbReference type="Proteomes" id="UP001432322"/>
    </source>
</evidence>
<name>A0AAV5US04_9BILA</name>
<keyword evidence="1" id="KW-1133">Transmembrane helix</keyword>
<feature type="transmembrane region" description="Helical" evidence="1">
    <location>
        <begin position="21"/>
        <end position="45"/>
    </location>
</feature>
<keyword evidence="3" id="KW-1185">Reference proteome</keyword>
<feature type="non-terminal residue" evidence="2">
    <location>
        <position position="127"/>
    </location>
</feature>
<comment type="caution">
    <text evidence="2">The sequence shown here is derived from an EMBL/GenBank/DDBJ whole genome shotgun (WGS) entry which is preliminary data.</text>
</comment>
<protein>
    <submittedName>
        <fullName evidence="2">Uncharacterized protein</fullName>
    </submittedName>
</protein>
<feature type="transmembrane region" description="Helical" evidence="1">
    <location>
        <begin position="83"/>
        <end position="105"/>
    </location>
</feature>
<dbReference type="Proteomes" id="UP001432322">
    <property type="component" value="Unassembled WGS sequence"/>
</dbReference>
<sequence length="127" mass="13931">LDRSSSTTVHALLLELPYTMIAGKVVLVMNVITCVGVLGTLASVFLGGFVWLFYGCWCLSYIITGIIGVIYKNICCLMAHNVLLIIDIVVKITIAGLLFFMISALNSVEVQKRLVEESGRTMKEVTE</sequence>
<organism evidence="2 3">
    <name type="scientific">Pristionchus fissidentatus</name>
    <dbReference type="NCBI Taxonomy" id="1538716"/>
    <lineage>
        <taxon>Eukaryota</taxon>
        <taxon>Metazoa</taxon>
        <taxon>Ecdysozoa</taxon>
        <taxon>Nematoda</taxon>
        <taxon>Chromadorea</taxon>
        <taxon>Rhabditida</taxon>
        <taxon>Rhabditina</taxon>
        <taxon>Diplogasteromorpha</taxon>
        <taxon>Diplogasteroidea</taxon>
        <taxon>Neodiplogasteridae</taxon>
        <taxon>Pristionchus</taxon>
    </lineage>
</organism>
<reference evidence="2" key="1">
    <citation type="submission" date="2023-10" db="EMBL/GenBank/DDBJ databases">
        <title>Genome assembly of Pristionchus species.</title>
        <authorList>
            <person name="Yoshida K."/>
            <person name="Sommer R.J."/>
        </authorList>
    </citation>
    <scope>NUCLEOTIDE SEQUENCE</scope>
    <source>
        <strain evidence="2">RS5133</strain>
    </source>
</reference>
<dbReference type="EMBL" id="BTSY01000001">
    <property type="protein sequence ID" value="GMT09950.1"/>
    <property type="molecule type" value="Genomic_DNA"/>
</dbReference>
<proteinExistence type="predicted"/>
<evidence type="ECO:0000313" key="2">
    <source>
        <dbReference type="EMBL" id="GMT09950.1"/>
    </source>
</evidence>
<evidence type="ECO:0000256" key="1">
    <source>
        <dbReference type="SAM" id="Phobius"/>
    </source>
</evidence>
<dbReference type="AlphaFoldDB" id="A0AAV5US04"/>
<feature type="non-terminal residue" evidence="2">
    <location>
        <position position="1"/>
    </location>
</feature>
<accession>A0AAV5US04</accession>
<keyword evidence="1" id="KW-0472">Membrane</keyword>
<keyword evidence="1" id="KW-0812">Transmembrane</keyword>
<gene>
    <name evidence="2" type="ORF">PFISCL1PPCAC_1247</name>
</gene>